<evidence type="ECO:0000313" key="3">
    <source>
        <dbReference type="Proteomes" id="UP001175271"/>
    </source>
</evidence>
<sequence length="327" mass="35664">MIRAVSIHRRRRNRSSSMPHRRLMATNSASTDAGTSTRSNASGSDVDPRALSRSHLPLQVTKSASKLGPRSSTHNAPSAVARLRSAALRSAEGSGSEVDLATMPSRRSRGRLKSAQYRKSIDFPTAVMQVARRASAIRGGEVATLSSTPTHDAEQKPENQRKKATVTEPDHAVFRLALPRVTVEGKRSLDASPTSSSSTVNSNAYNNSPHRRRDVEEQRFGTNSLLDAANKFVSLTIIPARWRAPLRGETSPLGRPQMYGKIVRSASALFVPGAYEPICEELDRDESLRPRRVVDVSDHKTCALLMTKMKENSARSGSPLSGSQLVF</sequence>
<name>A0AA39HBZ4_9BILA</name>
<dbReference type="EMBL" id="JAUCMV010000004">
    <property type="protein sequence ID" value="KAK0403045.1"/>
    <property type="molecule type" value="Genomic_DNA"/>
</dbReference>
<dbReference type="Proteomes" id="UP001175271">
    <property type="component" value="Unassembled WGS sequence"/>
</dbReference>
<proteinExistence type="predicted"/>
<gene>
    <name evidence="2" type="ORF">QR680_016689</name>
</gene>
<reference evidence="2" key="1">
    <citation type="submission" date="2023-06" db="EMBL/GenBank/DDBJ databases">
        <title>Genomic analysis of the entomopathogenic nematode Steinernema hermaphroditum.</title>
        <authorList>
            <person name="Schwarz E.M."/>
            <person name="Heppert J.K."/>
            <person name="Baniya A."/>
            <person name="Schwartz H.T."/>
            <person name="Tan C.-H."/>
            <person name="Antoshechkin I."/>
            <person name="Sternberg P.W."/>
            <person name="Goodrich-Blair H."/>
            <person name="Dillman A.R."/>
        </authorList>
    </citation>
    <scope>NUCLEOTIDE SEQUENCE</scope>
    <source>
        <strain evidence="2">PS9179</strain>
        <tissue evidence="2">Whole animal</tissue>
    </source>
</reference>
<accession>A0AA39HBZ4</accession>
<dbReference type="AlphaFoldDB" id="A0AA39HBZ4"/>
<comment type="caution">
    <text evidence="2">The sequence shown here is derived from an EMBL/GenBank/DDBJ whole genome shotgun (WGS) entry which is preliminary data.</text>
</comment>
<feature type="compositionally biased region" description="Basic and acidic residues" evidence="1">
    <location>
        <begin position="151"/>
        <end position="161"/>
    </location>
</feature>
<keyword evidence="3" id="KW-1185">Reference proteome</keyword>
<feature type="compositionally biased region" description="Basic residues" evidence="1">
    <location>
        <begin position="1"/>
        <end position="23"/>
    </location>
</feature>
<evidence type="ECO:0000313" key="2">
    <source>
        <dbReference type="EMBL" id="KAK0403045.1"/>
    </source>
</evidence>
<evidence type="ECO:0000256" key="1">
    <source>
        <dbReference type="SAM" id="MobiDB-lite"/>
    </source>
</evidence>
<feature type="compositionally biased region" description="Polar residues" evidence="1">
    <location>
        <begin position="60"/>
        <end position="76"/>
    </location>
</feature>
<feature type="compositionally biased region" description="Low complexity" evidence="1">
    <location>
        <begin position="190"/>
        <end position="208"/>
    </location>
</feature>
<protein>
    <submittedName>
        <fullName evidence="2">Uncharacterized protein</fullName>
    </submittedName>
</protein>
<feature type="compositionally biased region" description="Low complexity" evidence="1">
    <location>
        <begin position="78"/>
        <end position="97"/>
    </location>
</feature>
<feature type="compositionally biased region" description="Polar residues" evidence="1">
    <location>
        <begin position="25"/>
        <end position="43"/>
    </location>
</feature>
<feature type="region of interest" description="Disordered" evidence="1">
    <location>
        <begin position="185"/>
        <end position="216"/>
    </location>
</feature>
<organism evidence="2 3">
    <name type="scientific">Steinernema hermaphroditum</name>
    <dbReference type="NCBI Taxonomy" id="289476"/>
    <lineage>
        <taxon>Eukaryota</taxon>
        <taxon>Metazoa</taxon>
        <taxon>Ecdysozoa</taxon>
        <taxon>Nematoda</taxon>
        <taxon>Chromadorea</taxon>
        <taxon>Rhabditida</taxon>
        <taxon>Tylenchina</taxon>
        <taxon>Panagrolaimomorpha</taxon>
        <taxon>Strongyloidoidea</taxon>
        <taxon>Steinernematidae</taxon>
        <taxon>Steinernema</taxon>
    </lineage>
</organism>
<feature type="region of interest" description="Disordered" evidence="1">
    <location>
        <begin position="1"/>
        <end position="113"/>
    </location>
</feature>
<feature type="region of interest" description="Disordered" evidence="1">
    <location>
        <begin position="140"/>
        <end position="171"/>
    </location>
</feature>